<protein>
    <submittedName>
        <fullName evidence="1">Uncharacterized protein</fullName>
    </submittedName>
</protein>
<dbReference type="AlphaFoldDB" id="A0A0F9RIZ8"/>
<feature type="non-terminal residue" evidence="1">
    <location>
        <position position="81"/>
    </location>
</feature>
<accession>A0A0F9RIZ8</accession>
<reference evidence="1" key="1">
    <citation type="journal article" date="2015" name="Nature">
        <title>Complex archaea that bridge the gap between prokaryotes and eukaryotes.</title>
        <authorList>
            <person name="Spang A."/>
            <person name="Saw J.H."/>
            <person name="Jorgensen S.L."/>
            <person name="Zaremba-Niedzwiedzka K."/>
            <person name="Martijn J."/>
            <person name="Lind A.E."/>
            <person name="van Eijk R."/>
            <person name="Schleper C."/>
            <person name="Guy L."/>
            <person name="Ettema T.J."/>
        </authorList>
    </citation>
    <scope>NUCLEOTIDE SEQUENCE</scope>
</reference>
<dbReference type="EMBL" id="LAZR01000843">
    <property type="protein sequence ID" value="KKN56460.1"/>
    <property type="molecule type" value="Genomic_DNA"/>
</dbReference>
<organism evidence="1">
    <name type="scientific">marine sediment metagenome</name>
    <dbReference type="NCBI Taxonomy" id="412755"/>
    <lineage>
        <taxon>unclassified sequences</taxon>
        <taxon>metagenomes</taxon>
        <taxon>ecological metagenomes</taxon>
    </lineage>
</organism>
<proteinExistence type="predicted"/>
<comment type="caution">
    <text evidence="1">The sequence shown here is derived from an EMBL/GenBank/DDBJ whole genome shotgun (WGS) entry which is preliminary data.</text>
</comment>
<sequence>MTEKDTLQDNRDIEKDITKIPIENNIFLSMHASYYHQGTCELISIINFESLLKLKSRIKCTIVLIDDIYDIYKRLVDQGQM</sequence>
<name>A0A0F9RIZ8_9ZZZZ</name>
<evidence type="ECO:0000313" key="1">
    <source>
        <dbReference type="EMBL" id="KKN56460.1"/>
    </source>
</evidence>
<gene>
    <name evidence="1" type="ORF">LCGC14_0572330</name>
</gene>